<dbReference type="Gene3D" id="3.40.50.1820">
    <property type="entry name" value="alpha/beta hydrolase"/>
    <property type="match status" value="1"/>
</dbReference>
<dbReference type="FunFam" id="3.40.50.1820:FF:000441">
    <property type="entry name" value="Lipoprotein lipase"/>
    <property type="match status" value="1"/>
</dbReference>
<comment type="catalytic activity">
    <reaction evidence="30">
        <text>1,2,3-tri-(9Z-octadecenoyl)-glycerol + H2O = 2,3-di-(9Z)-octadecenoyl-sn-glycerol + (9Z)-octadecenoate + H(+)</text>
        <dbReference type="Rhea" id="RHEA:38391"/>
        <dbReference type="ChEBI" id="CHEBI:15377"/>
        <dbReference type="ChEBI" id="CHEBI:15378"/>
        <dbReference type="ChEBI" id="CHEBI:30823"/>
        <dbReference type="ChEBI" id="CHEBI:53753"/>
        <dbReference type="ChEBI" id="CHEBI:75824"/>
    </reaction>
    <physiologicalReaction direction="left-to-right" evidence="30">
        <dbReference type="Rhea" id="RHEA:38392"/>
    </physiologicalReaction>
</comment>
<evidence type="ECO:0000256" key="23">
    <source>
        <dbReference type="ARBA" id="ARBA00047668"/>
    </source>
</evidence>
<dbReference type="GO" id="GO:0004465">
    <property type="term" value="F:lipoprotein lipase activity"/>
    <property type="evidence" value="ECO:0007669"/>
    <property type="project" value="TreeGrafter"/>
</dbReference>
<comment type="subunit">
    <text evidence="5">Homodimer.</text>
</comment>
<feature type="binding site" evidence="33">
    <location>
        <position position="206"/>
    </location>
    <ligand>
        <name>Ca(2+)</name>
        <dbReference type="ChEBI" id="CHEBI:29108"/>
    </ligand>
</feature>
<evidence type="ECO:0000256" key="17">
    <source>
        <dbReference type="ARBA" id="ARBA00023180"/>
    </source>
</evidence>
<comment type="caution">
    <text evidence="34">Lacks conserved residue(s) required for the propagation of feature annotation.</text>
</comment>
<dbReference type="AlphaFoldDB" id="A0A6J2VHH5"/>
<evidence type="ECO:0000256" key="12">
    <source>
        <dbReference type="ARBA" id="ARBA00022729"/>
    </source>
</evidence>
<evidence type="ECO:0000256" key="8">
    <source>
        <dbReference type="ARBA" id="ARBA00013279"/>
    </source>
</evidence>
<comment type="catalytic activity">
    <reaction evidence="28">
        <text>1,2,3-tri-(9Z-octadecenoyl)-glycerol + H2O = di-(9Z)-octadecenoylglycerol + (9Z)-octadecenoate + H(+)</text>
        <dbReference type="Rhea" id="RHEA:38575"/>
        <dbReference type="ChEBI" id="CHEBI:15377"/>
        <dbReference type="ChEBI" id="CHEBI:15378"/>
        <dbReference type="ChEBI" id="CHEBI:30823"/>
        <dbReference type="ChEBI" id="CHEBI:53753"/>
        <dbReference type="ChEBI" id="CHEBI:75945"/>
    </reaction>
    <physiologicalReaction direction="left-to-right" evidence="28">
        <dbReference type="Rhea" id="RHEA:38576"/>
    </physiologicalReaction>
</comment>
<evidence type="ECO:0000256" key="33">
    <source>
        <dbReference type="PIRSR" id="PIRSR000865-2"/>
    </source>
</evidence>
<dbReference type="InterPro" id="IPR000734">
    <property type="entry name" value="TAG_lipase"/>
</dbReference>
<dbReference type="Pfam" id="PF00151">
    <property type="entry name" value="Lipase"/>
    <property type="match status" value="1"/>
</dbReference>
<evidence type="ECO:0000256" key="6">
    <source>
        <dbReference type="ARBA" id="ARBA00013179"/>
    </source>
</evidence>
<dbReference type="PROSITE" id="PS50095">
    <property type="entry name" value="PLAT"/>
    <property type="match status" value="1"/>
</dbReference>
<dbReference type="OrthoDB" id="199913at2759"/>
<evidence type="ECO:0000256" key="34">
    <source>
        <dbReference type="PROSITE-ProRule" id="PRU00152"/>
    </source>
</evidence>
<dbReference type="FunFam" id="2.60.60.20:FF:000010">
    <property type="entry name" value="hepatic triacylglycerol lipase"/>
    <property type="match status" value="1"/>
</dbReference>
<evidence type="ECO:0000256" key="4">
    <source>
        <dbReference type="ARBA" id="ARBA00010701"/>
    </source>
</evidence>
<dbReference type="SUPFAM" id="SSF53474">
    <property type="entry name" value="alpha/beta-Hydrolases"/>
    <property type="match status" value="1"/>
</dbReference>
<comment type="catalytic activity">
    <reaction evidence="29">
        <text>1-hexadecanoyl-sn-glycero-3-phosphocholine + H2O = sn-glycerol 3-phosphocholine + hexadecanoate + H(+)</text>
        <dbReference type="Rhea" id="RHEA:40435"/>
        <dbReference type="ChEBI" id="CHEBI:7896"/>
        <dbReference type="ChEBI" id="CHEBI:15377"/>
        <dbReference type="ChEBI" id="CHEBI:15378"/>
        <dbReference type="ChEBI" id="CHEBI:16870"/>
        <dbReference type="ChEBI" id="CHEBI:72998"/>
    </reaction>
    <physiologicalReaction direction="left-to-right" evidence="29">
        <dbReference type="Rhea" id="RHEA:40436"/>
    </physiologicalReaction>
</comment>
<evidence type="ECO:0000256" key="30">
    <source>
        <dbReference type="ARBA" id="ARBA00049452"/>
    </source>
</evidence>
<accession>A0A6J2VHH5</accession>
<dbReference type="InterPro" id="IPR033906">
    <property type="entry name" value="Lipase_N"/>
</dbReference>
<dbReference type="InterPro" id="IPR029058">
    <property type="entry name" value="AB_hydrolase_fold"/>
</dbReference>
<comment type="function">
    <text evidence="21">Catalyzes the hydrolysis of triglycerides and phospholipids present in circulating plasma lipoproteins, including chylomicrons, intermediate density lipoproteins (IDL), low density lipoproteins (LDL) of large size and high density lipoproteins (HDL), releasing free fatty acids (FFA) and smaller lipoprotein particles. Also exhibits lysophospholipase activity. Can hydrolyze both neutral lipid and phospholipid substrates but shows a greater binding affinity for neutral lipid substrates than phospholipid substrates. In native LDL, preferentially hydrolyzes the phosphatidylcholine species containing polyunsaturated fatty acids at sn-2 position.</text>
</comment>
<keyword evidence="15" id="KW-0442">Lipid degradation</keyword>
<evidence type="ECO:0000256" key="37">
    <source>
        <dbReference type="SAM" id="SignalP"/>
    </source>
</evidence>
<dbReference type="InterPro" id="IPR016272">
    <property type="entry name" value="Lipase_LIPH"/>
</dbReference>
<evidence type="ECO:0000256" key="28">
    <source>
        <dbReference type="ARBA" id="ARBA00048386"/>
    </source>
</evidence>
<feature type="signal peptide" evidence="37">
    <location>
        <begin position="1"/>
        <end position="19"/>
    </location>
</feature>
<evidence type="ECO:0000256" key="36">
    <source>
        <dbReference type="SAM" id="MobiDB-lite"/>
    </source>
</evidence>
<dbReference type="GO" id="GO:0016042">
    <property type="term" value="P:lipid catabolic process"/>
    <property type="evidence" value="ECO:0007669"/>
    <property type="project" value="UniProtKB-KW"/>
</dbReference>
<proteinExistence type="inferred from homology"/>
<dbReference type="Pfam" id="PF01477">
    <property type="entry name" value="PLAT"/>
    <property type="match status" value="1"/>
</dbReference>
<organism evidence="39 40">
    <name type="scientific">Chanos chanos</name>
    <name type="common">Milkfish</name>
    <name type="synonym">Mugil chanos</name>
    <dbReference type="NCBI Taxonomy" id="29144"/>
    <lineage>
        <taxon>Eukaryota</taxon>
        <taxon>Metazoa</taxon>
        <taxon>Chordata</taxon>
        <taxon>Craniata</taxon>
        <taxon>Vertebrata</taxon>
        <taxon>Euteleostomi</taxon>
        <taxon>Actinopterygii</taxon>
        <taxon>Neopterygii</taxon>
        <taxon>Teleostei</taxon>
        <taxon>Ostariophysi</taxon>
        <taxon>Gonorynchiformes</taxon>
        <taxon>Chanidae</taxon>
        <taxon>Chanos</taxon>
    </lineage>
</organism>
<evidence type="ECO:0000256" key="21">
    <source>
        <dbReference type="ARBA" id="ARBA00045615"/>
    </source>
</evidence>
<evidence type="ECO:0000256" key="24">
    <source>
        <dbReference type="ARBA" id="ARBA00047699"/>
    </source>
</evidence>
<evidence type="ECO:0000256" key="15">
    <source>
        <dbReference type="ARBA" id="ARBA00022963"/>
    </source>
</evidence>
<keyword evidence="39" id="KW-1185">Reference proteome</keyword>
<keyword evidence="33" id="KW-0479">Metal-binding</keyword>
<keyword evidence="10" id="KW-0964">Secreted</keyword>
<evidence type="ECO:0000256" key="3">
    <source>
        <dbReference type="ARBA" id="ARBA00004613"/>
    </source>
</evidence>
<dbReference type="EC" id="3.1.1.5" evidence="7"/>
<evidence type="ECO:0000256" key="20">
    <source>
        <dbReference type="ARBA" id="ARBA00031180"/>
    </source>
</evidence>
<dbReference type="PANTHER" id="PTHR11610:SF2">
    <property type="entry name" value="HEPATIC TRIACYLGLYCEROL LIPASE"/>
    <property type="match status" value="1"/>
</dbReference>
<feature type="active site" description="Charge relay system" evidence="32">
    <location>
        <position position="192"/>
    </location>
</feature>
<keyword evidence="17" id="KW-0325">Glycoprotein</keyword>
<evidence type="ECO:0000256" key="7">
    <source>
        <dbReference type="ARBA" id="ARBA00013274"/>
    </source>
</evidence>
<comment type="similarity">
    <text evidence="4 35">Belongs to the AB hydrolase superfamily. Lipase family.</text>
</comment>
<dbReference type="EC" id="3.1.1.3" evidence="8"/>
<evidence type="ECO:0000313" key="39">
    <source>
        <dbReference type="Proteomes" id="UP000504632"/>
    </source>
</evidence>
<dbReference type="SUPFAM" id="SSF49723">
    <property type="entry name" value="Lipase/lipooxygenase domain (PLAT/LH2 domain)"/>
    <property type="match status" value="1"/>
</dbReference>
<evidence type="ECO:0000256" key="13">
    <source>
        <dbReference type="ARBA" id="ARBA00022801"/>
    </source>
</evidence>
<comment type="catalytic activity">
    <reaction evidence="27">
        <text>1,2-di-(9Z-octadecenoyl)-sn-glycerol + H2O = 2-(9Z-octadecenoyl)-glycerol + (9Z)-octadecenoate + H(+)</text>
        <dbReference type="Rhea" id="RHEA:38511"/>
        <dbReference type="ChEBI" id="CHEBI:15377"/>
        <dbReference type="ChEBI" id="CHEBI:15378"/>
        <dbReference type="ChEBI" id="CHEBI:30823"/>
        <dbReference type="ChEBI" id="CHEBI:52333"/>
        <dbReference type="ChEBI" id="CHEBI:73990"/>
    </reaction>
    <physiologicalReaction direction="left-to-right" evidence="27">
        <dbReference type="Rhea" id="RHEA:38512"/>
    </physiologicalReaction>
</comment>
<sequence length="506" mass="56911">MRVLLMLLTFTLFFHSFTAVVKMKGNRTDDTMGAQQSNHMPFVVKSSFHMYFEGSSLEDTCTIQPFQSDTLSACSFNRTSPLVIIIHGWSVSGLMEDWVFKLASAFKRRLRHVNVIINDWRPLARRPYPIATKNSKQVGRDVANLLEWLKENSQLRMDKVHLIGYSLGAHVAGFAGNYIKGPGKLGRITGLDPAGPQFEGAPPSERLSPDDAKFVDAIHTFAKSNIGLGVGIKQTVGHIDFYPNGGSPQPGCQMMEMYSNLYQYGLQGFPKTIKCSHERSAQLFTDSLLYKDRQCRAYRCRDDNAFDKGLCVDCKKNRCNMLGYDVRKTYRGSSKGLYLKTRSQTPYKVYHYQIRVLLSNLIEPVEASISILLTGTKGASQDLPVTLFHEHAGNKSYTSLVTVDSDLGNLTGLKLRWEGEAVWSSWWRRMTNIMSFSGSRQDTELGVQRIRLRAGETQEKTWFCAPSGDVIHLKPSQEGIFVRCEEGPQSSKARMKSTTHTPPSNI</sequence>
<comment type="catalytic activity">
    <reaction evidence="22">
        <text>1,2-di-(9Z-octadecenoyl)-sn-glycero-3-phosphocholine + H2O = (9Z-octadecenoyl)-sn-glycero-3-phosphocholine + (9Z)-octadecenoate + H(+)</text>
        <dbReference type="Rhea" id="RHEA:38699"/>
        <dbReference type="ChEBI" id="CHEBI:15377"/>
        <dbReference type="ChEBI" id="CHEBI:15378"/>
        <dbReference type="ChEBI" id="CHEBI:30823"/>
        <dbReference type="ChEBI" id="CHEBI:74669"/>
        <dbReference type="ChEBI" id="CHEBI:76083"/>
    </reaction>
    <physiologicalReaction direction="left-to-right" evidence="22">
        <dbReference type="Rhea" id="RHEA:38700"/>
    </physiologicalReaction>
</comment>
<evidence type="ECO:0000256" key="2">
    <source>
        <dbReference type="ARBA" id="ARBA00001024"/>
    </source>
</evidence>
<evidence type="ECO:0000256" key="5">
    <source>
        <dbReference type="ARBA" id="ARBA00011738"/>
    </source>
</evidence>
<keyword evidence="11" id="KW-0358">Heparin-binding</keyword>
<keyword evidence="14" id="KW-0345">HDL</keyword>
<evidence type="ECO:0000256" key="19">
    <source>
        <dbReference type="ARBA" id="ARBA00030539"/>
    </source>
</evidence>
<dbReference type="GO" id="GO:0004622">
    <property type="term" value="F:phosphatidylcholine lysophospholipase activity"/>
    <property type="evidence" value="ECO:0007669"/>
    <property type="project" value="UniProtKB-EC"/>
</dbReference>
<dbReference type="GO" id="GO:0034364">
    <property type="term" value="C:high-density lipoprotein particle"/>
    <property type="evidence" value="ECO:0007669"/>
    <property type="project" value="UniProtKB-KW"/>
</dbReference>
<feature type="compositionally biased region" description="Polar residues" evidence="36">
    <location>
        <begin position="488"/>
        <end position="506"/>
    </location>
</feature>
<dbReference type="SMART" id="SM00308">
    <property type="entry name" value="LH2"/>
    <property type="match status" value="1"/>
</dbReference>
<evidence type="ECO:0000256" key="9">
    <source>
        <dbReference type="ARBA" id="ARBA00019624"/>
    </source>
</evidence>
<name>A0A6J2VHH5_CHACN</name>
<feature type="active site" description="Nucleophile" evidence="32">
    <location>
        <position position="166"/>
    </location>
</feature>
<reference evidence="40" key="1">
    <citation type="submission" date="2025-08" db="UniProtKB">
        <authorList>
            <consortium name="RefSeq"/>
        </authorList>
    </citation>
    <scope>IDENTIFICATION</scope>
</reference>
<dbReference type="CDD" id="cd00707">
    <property type="entry name" value="Pancreat_lipase_like"/>
    <property type="match status" value="1"/>
</dbReference>
<evidence type="ECO:0000256" key="27">
    <source>
        <dbReference type="ARBA" id="ARBA00048382"/>
    </source>
</evidence>
<comment type="catalytic activity">
    <reaction evidence="1">
        <text>a 1,2-diacyl-sn-glycero-3-phosphocholine + H2O = a 2-acyl-sn-glycero-3-phosphocholine + a fatty acid + H(+)</text>
        <dbReference type="Rhea" id="RHEA:18689"/>
        <dbReference type="ChEBI" id="CHEBI:15377"/>
        <dbReference type="ChEBI" id="CHEBI:15378"/>
        <dbReference type="ChEBI" id="CHEBI:28868"/>
        <dbReference type="ChEBI" id="CHEBI:57643"/>
        <dbReference type="ChEBI" id="CHEBI:57875"/>
        <dbReference type="EC" id="3.1.1.32"/>
    </reaction>
</comment>
<dbReference type="InterPro" id="IPR036392">
    <property type="entry name" value="PLAT/LH2_dom_sf"/>
</dbReference>
<dbReference type="PRINTS" id="PR00824">
    <property type="entry name" value="HEPLIPASE"/>
</dbReference>
<evidence type="ECO:0000256" key="16">
    <source>
        <dbReference type="ARBA" id="ARBA00023098"/>
    </source>
</evidence>
<dbReference type="EC" id="3.1.1.32" evidence="6"/>
<comment type="catalytic activity">
    <reaction evidence="31">
        <text>a 1-acyl-sn-glycero-3-phosphocholine + H2O = sn-glycerol 3-phosphocholine + a fatty acid + H(+)</text>
        <dbReference type="Rhea" id="RHEA:15177"/>
        <dbReference type="ChEBI" id="CHEBI:15377"/>
        <dbReference type="ChEBI" id="CHEBI:15378"/>
        <dbReference type="ChEBI" id="CHEBI:16870"/>
        <dbReference type="ChEBI" id="CHEBI:28868"/>
        <dbReference type="ChEBI" id="CHEBI:58168"/>
        <dbReference type="EC" id="3.1.1.5"/>
    </reaction>
</comment>
<dbReference type="PIRSF" id="PIRSF000865">
    <property type="entry name" value="Lipoprotein_lipase_LIPH"/>
    <property type="match status" value="1"/>
</dbReference>
<dbReference type="PANTHER" id="PTHR11610">
    <property type="entry name" value="LIPASE"/>
    <property type="match status" value="1"/>
</dbReference>
<dbReference type="InParanoid" id="A0A6J2VHH5"/>
<dbReference type="InterPro" id="IPR002333">
    <property type="entry name" value="Lipase_hep"/>
</dbReference>
<evidence type="ECO:0000256" key="14">
    <source>
        <dbReference type="ARBA" id="ARBA00022850"/>
    </source>
</evidence>
<feature type="domain" description="PLAT" evidence="38">
    <location>
        <begin position="350"/>
        <end position="483"/>
    </location>
</feature>
<dbReference type="GO" id="GO:0008201">
    <property type="term" value="F:heparin binding"/>
    <property type="evidence" value="ECO:0007669"/>
    <property type="project" value="UniProtKB-KW"/>
</dbReference>
<feature type="chain" id="PRO_5026897198" description="Hepatic triacylglycerol lipase" evidence="37">
    <location>
        <begin position="20"/>
        <end position="506"/>
    </location>
</feature>
<keyword evidence="16" id="KW-0443">Lipid metabolism</keyword>
<evidence type="ECO:0000256" key="18">
    <source>
        <dbReference type="ARBA" id="ARBA00029723"/>
    </source>
</evidence>
<evidence type="ECO:0000256" key="1">
    <source>
        <dbReference type="ARBA" id="ARBA00000111"/>
    </source>
</evidence>
<dbReference type="Gene3D" id="2.60.60.20">
    <property type="entry name" value="PLAT/LH2 domain"/>
    <property type="match status" value="1"/>
</dbReference>
<evidence type="ECO:0000256" key="32">
    <source>
        <dbReference type="PIRSR" id="PIRSR000865-1"/>
    </source>
</evidence>
<keyword evidence="12 37" id="KW-0732">Signal</keyword>
<feature type="active site" description="Charge relay system" evidence="32">
    <location>
        <position position="277"/>
    </location>
</feature>
<keyword evidence="33" id="KW-0106">Calcium</keyword>
<dbReference type="GO" id="GO:0046872">
    <property type="term" value="F:metal ion binding"/>
    <property type="evidence" value="ECO:0007669"/>
    <property type="project" value="UniProtKB-KW"/>
</dbReference>
<evidence type="ECO:0000256" key="11">
    <source>
        <dbReference type="ARBA" id="ARBA00022674"/>
    </source>
</evidence>
<evidence type="ECO:0000256" key="26">
    <source>
        <dbReference type="ARBA" id="ARBA00048377"/>
    </source>
</evidence>
<comment type="catalytic activity">
    <reaction evidence="2">
        <text>a triacylglycerol + H2O = a diacylglycerol + a fatty acid + H(+)</text>
        <dbReference type="Rhea" id="RHEA:12044"/>
        <dbReference type="ChEBI" id="CHEBI:15377"/>
        <dbReference type="ChEBI" id="CHEBI:15378"/>
        <dbReference type="ChEBI" id="CHEBI:17855"/>
        <dbReference type="ChEBI" id="CHEBI:18035"/>
        <dbReference type="ChEBI" id="CHEBI:28868"/>
        <dbReference type="EC" id="3.1.1.3"/>
    </reaction>
</comment>
<protein>
    <recommendedName>
        <fullName evidence="9">Hepatic triacylglycerol lipase</fullName>
        <ecNumber evidence="8">3.1.1.3</ecNumber>
        <ecNumber evidence="6">3.1.1.32</ecNumber>
        <ecNumber evidence="7">3.1.1.5</ecNumber>
    </recommendedName>
    <alternativeName>
        <fullName evidence="19">Lipase member C</fullName>
    </alternativeName>
    <alternativeName>
        <fullName evidence="18">Lysophospholipase</fullName>
    </alternativeName>
    <alternativeName>
        <fullName evidence="20">Phospholipase A1</fullName>
    </alternativeName>
</protein>
<dbReference type="GO" id="GO:0008970">
    <property type="term" value="F:phospholipase A1 activity"/>
    <property type="evidence" value="ECO:0007669"/>
    <property type="project" value="UniProtKB-EC"/>
</dbReference>
<evidence type="ECO:0000256" key="10">
    <source>
        <dbReference type="ARBA" id="ARBA00022525"/>
    </source>
</evidence>
<dbReference type="InterPro" id="IPR001024">
    <property type="entry name" value="PLAT/LH2_dom"/>
</dbReference>
<evidence type="ECO:0000256" key="25">
    <source>
        <dbReference type="ARBA" id="ARBA00048284"/>
    </source>
</evidence>
<evidence type="ECO:0000256" key="29">
    <source>
        <dbReference type="ARBA" id="ARBA00048656"/>
    </source>
</evidence>
<comment type="catalytic activity">
    <reaction evidence="26">
        <text>1,2,3-tributanoylglycerol + H2O = dibutanoylglycerol + butanoate + H(+)</text>
        <dbReference type="Rhea" id="RHEA:40475"/>
        <dbReference type="ChEBI" id="CHEBI:15377"/>
        <dbReference type="ChEBI" id="CHEBI:15378"/>
        <dbReference type="ChEBI" id="CHEBI:17968"/>
        <dbReference type="ChEBI" id="CHEBI:35020"/>
        <dbReference type="ChEBI" id="CHEBI:76478"/>
    </reaction>
    <physiologicalReaction direction="left-to-right" evidence="26">
        <dbReference type="Rhea" id="RHEA:40476"/>
    </physiologicalReaction>
</comment>
<comment type="subcellular location">
    <subcellularLocation>
        <location evidence="3">Secreted</location>
    </subcellularLocation>
</comment>
<dbReference type="GO" id="GO:0034185">
    <property type="term" value="F:apolipoprotein binding"/>
    <property type="evidence" value="ECO:0007669"/>
    <property type="project" value="TreeGrafter"/>
</dbReference>
<keyword evidence="13" id="KW-0378">Hydrolase</keyword>
<dbReference type="RefSeq" id="XP_030631318.1">
    <property type="nucleotide sequence ID" value="XM_030775458.1"/>
</dbReference>
<dbReference type="CTD" id="110438373"/>
<comment type="catalytic activity">
    <reaction evidence="24">
        <text>1,3-di-(9Z-octadecenoyl)-glycerol + H2O = 3-(9Z-octadecenoyl)-sn-glycerol + (9Z)-octadecenoate + H(+)</text>
        <dbReference type="Rhea" id="RHEA:38651"/>
        <dbReference type="ChEBI" id="CHEBI:15377"/>
        <dbReference type="ChEBI" id="CHEBI:15378"/>
        <dbReference type="ChEBI" id="CHEBI:30823"/>
        <dbReference type="ChEBI" id="CHEBI:75735"/>
        <dbReference type="ChEBI" id="CHEBI:75938"/>
    </reaction>
    <physiologicalReaction direction="left-to-right" evidence="24">
        <dbReference type="Rhea" id="RHEA:38652"/>
    </physiologicalReaction>
</comment>
<comment type="catalytic activity">
    <reaction evidence="25">
        <text>1-(9Z-octadecenoyl)-sn-glycero-3-phospho-L-serine + H2O = sn-glycero-3-phospho-L-serine + (9Z)-octadecenoate + H(+)</text>
        <dbReference type="Rhea" id="RHEA:40499"/>
        <dbReference type="ChEBI" id="CHEBI:15377"/>
        <dbReference type="ChEBI" id="CHEBI:15378"/>
        <dbReference type="ChEBI" id="CHEBI:30823"/>
        <dbReference type="ChEBI" id="CHEBI:64765"/>
        <dbReference type="ChEBI" id="CHEBI:74617"/>
    </reaction>
    <physiologicalReaction direction="left-to-right" evidence="25">
        <dbReference type="Rhea" id="RHEA:40500"/>
    </physiologicalReaction>
</comment>
<evidence type="ECO:0000256" key="31">
    <source>
        <dbReference type="ARBA" id="ARBA00049531"/>
    </source>
</evidence>
<evidence type="ECO:0000256" key="22">
    <source>
        <dbReference type="ARBA" id="ARBA00047643"/>
    </source>
</evidence>
<gene>
    <name evidence="40" type="primary">lipcb</name>
</gene>
<dbReference type="PRINTS" id="PR00821">
    <property type="entry name" value="TAGLIPASE"/>
</dbReference>
<evidence type="ECO:0000256" key="35">
    <source>
        <dbReference type="RuleBase" id="RU004262"/>
    </source>
</evidence>
<feature type="region of interest" description="Disordered" evidence="36">
    <location>
        <begin position="486"/>
        <end position="506"/>
    </location>
</feature>
<dbReference type="Proteomes" id="UP000504632">
    <property type="component" value="Chromosome 5"/>
</dbReference>
<evidence type="ECO:0000313" key="40">
    <source>
        <dbReference type="RefSeq" id="XP_030631318.1"/>
    </source>
</evidence>
<dbReference type="InterPro" id="IPR013818">
    <property type="entry name" value="Lipase"/>
</dbReference>
<feature type="binding site" evidence="33">
    <location>
        <position position="211"/>
    </location>
    <ligand>
        <name>Ca(2+)</name>
        <dbReference type="ChEBI" id="CHEBI:29108"/>
    </ligand>
</feature>
<dbReference type="GeneID" id="115812900"/>
<evidence type="ECO:0000259" key="38">
    <source>
        <dbReference type="PROSITE" id="PS50095"/>
    </source>
</evidence>
<comment type="catalytic activity">
    <reaction evidence="23">
        <text>1,2-dihexadecanoyl-sn-glycero-3-phosphocholine + H2O = hexadecanoyl-sn-glycero-3-phosphocholine + hexadecanoate + H(+)</text>
        <dbReference type="Rhea" id="RHEA:41384"/>
        <dbReference type="ChEBI" id="CHEBI:7896"/>
        <dbReference type="ChEBI" id="CHEBI:15377"/>
        <dbReference type="ChEBI" id="CHEBI:15378"/>
        <dbReference type="ChEBI" id="CHEBI:64563"/>
        <dbReference type="ChEBI" id="CHEBI:72999"/>
    </reaction>
    <physiologicalReaction direction="left-to-right" evidence="23">
        <dbReference type="Rhea" id="RHEA:41385"/>
    </physiologicalReaction>
</comment>